<dbReference type="AlphaFoldDB" id="A0A1B9NW17"/>
<dbReference type="STRING" id="688.A6E04_16915"/>
<comment type="caution">
    <text evidence="1">The sequence shown here is derived from an EMBL/GenBank/DDBJ whole genome shotgun (WGS) entry which is preliminary data.</text>
</comment>
<dbReference type="OrthoDB" id="6683244at2"/>
<accession>A0A1B9NW17</accession>
<evidence type="ECO:0000313" key="2">
    <source>
        <dbReference type="Proteomes" id="UP000093523"/>
    </source>
</evidence>
<name>A0A1B9NW17_ALILO</name>
<gene>
    <name evidence="1" type="ORF">A6E04_16915</name>
</gene>
<dbReference type="Proteomes" id="UP000093523">
    <property type="component" value="Unassembled WGS sequence"/>
</dbReference>
<evidence type="ECO:0000313" key="1">
    <source>
        <dbReference type="EMBL" id="OCH19093.1"/>
    </source>
</evidence>
<organism evidence="1 2">
    <name type="scientific">Aliivibrio logei</name>
    <name type="common">Vibrio logei</name>
    <dbReference type="NCBI Taxonomy" id="688"/>
    <lineage>
        <taxon>Bacteria</taxon>
        <taxon>Pseudomonadati</taxon>
        <taxon>Pseudomonadota</taxon>
        <taxon>Gammaproteobacteria</taxon>
        <taxon>Vibrionales</taxon>
        <taxon>Vibrionaceae</taxon>
        <taxon>Aliivibrio</taxon>
    </lineage>
</organism>
<sequence length="211" mass="23732">MTMIVGIHLDDYVIVAADKREVMMLGDVVVNVISNKVEKLIEWNGGVITGSGYVPLLNDLKYYLAENEVNHTGQLLDYANTAASNIALNQASWKKQTNWMFSYLSQIDDQRVTRLGYVMSSKVDGTHMLKPMSATIWAKLPDIDTRIKDLNSQLLPLDSLDQIKENLDYHVSMLKGLFEYAATVDKTVCKDFSYFVQSHHGFSQLFASGQA</sequence>
<dbReference type="EMBL" id="MAJU01000023">
    <property type="protein sequence ID" value="OCH19093.1"/>
    <property type="molecule type" value="Genomic_DNA"/>
</dbReference>
<reference evidence="1 2" key="1">
    <citation type="submission" date="2016-06" db="EMBL/GenBank/DDBJ databases">
        <authorList>
            <person name="Kjaerup R.B."/>
            <person name="Dalgaard T.S."/>
            <person name="Juul-Madsen H.R."/>
        </authorList>
    </citation>
    <scope>NUCLEOTIDE SEQUENCE [LARGE SCALE GENOMIC DNA]</scope>
    <source>
        <strain evidence="1 2">1S159</strain>
    </source>
</reference>
<protein>
    <submittedName>
        <fullName evidence="1">Uncharacterized protein</fullName>
    </submittedName>
</protein>
<proteinExistence type="predicted"/>
<dbReference type="RefSeq" id="WP_065611807.1">
    <property type="nucleotide sequence ID" value="NZ_CAWMPN010000023.1"/>
</dbReference>